<comment type="caution">
    <text evidence="1">The sequence shown here is derived from an EMBL/GenBank/DDBJ whole genome shotgun (WGS) entry which is preliminary data.</text>
</comment>
<dbReference type="AlphaFoldDB" id="A0AAW6HTY2"/>
<sequence length="58" mass="6273">MAASSAACFSVITPPFRHLLTADRLTPIFFPSVSPFAGKHIDIALSSSIFLAFMWISS</sequence>
<dbReference type="Proteomes" id="UP001220702">
    <property type="component" value="Unassembled WGS sequence"/>
</dbReference>
<evidence type="ECO:0000313" key="2">
    <source>
        <dbReference type="Proteomes" id="UP001220702"/>
    </source>
</evidence>
<dbReference type="EMBL" id="JAJKGN010000001">
    <property type="protein sequence ID" value="MDC6408259.1"/>
    <property type="molecule type" value="Genomic_DNA"/>
</dbReference>
<accession>A0AAW6HTY2</accession>
<dbReference type="RefSeq" id="WP_228304327.1">
    <property type="nucleotide sequence ID" value="NZ_CP052855.1"/>
</dbReference>
<gene>
    <name evidence="1" type="ORF">LOK82_06305</name>
</gene>
<proteinExistence type="predicted"/>
<reference evidence="1" key="2">
    <citation type="journal article" date="2023" name="Commun. Biol.">
        <title>Suspicions of two bridgehead invasions of Xylella fastidiosa subsp. multiplex in France.</title>
        <authorList>
            <person name="Dupas E."/>
            <person name="Durand K."/>
            <person name="Rieux A."/>
            <person name="Briand M."/>
            <person name="Pruvost O."/>
            <person name="Cunty A."/>
            <person name="Denance N."/>
            <person name="Donnadieu C."/>
            <person name="Legendre B."/>
            <person name="Lopez-Roques C."/>
            <person name="Cesbron S."/>
            <person name="Ravigne V."/>
            <person name="Jacques M.A."/>
        </authorList>
    </citation>
    <scope>NUCLEOTIDE SEQUENCE</scope>
    <source>
        <strain evidence="1">CFBP8070</strain>
    </source>
</reference>
<organism evidence="1 2">
    <name type="scientific">Xylella fastidiosa subsp. multiplex</name>
    <dbReference type="NCBI Taxonomy" id="644357"/>
    <lineage>
        <taxon>Bacteria</taxon>
        <taxon>Pseudomonadati</taxon>
        <taxon>Pseudomonadota</taxon>
        <taxon>Gammaproteobacteria</taxon>
        <taxon>Lysobacterales</taxon>
        <taxon>Lysobacteraceae</taxon>
        <taxon>Xylella</taxon>
    </lineage>
</organism>
<name>A0AAW6HTY2_XYLFS</name>
<protein>
    <submittedName>
        <fullName evidence="1">Uncharacterized protein</fullName>
    </submittedName>
</protein>
<evidence type="ECO:0000313" key="1">
    <source>
        <dbReference type="EMBL" id="MDC6408259.1"/>
    </source>
</evidence>
<reference evidence="1" key="1">
    <citation type="submission" date="2021-11" db="EMBL/GenBank/DDBJ databases">
        <authorList>
            <person name="Denance N."/>
            <person name="Briand M."/>
            <person name="Dupas E."/>
            <person name="Durand K."/>
            <person name="Legendre B."/>
            <person name="Cunty A."/>
            <person name="Donnadieu C."/>
            <person name="Lopez Roques C."/>
            <person name="Cesbron S."/>
            <person name="Jacques M.A."/>
        </authorList>
    </citation>
    <scope>NUCLEOTIDE SEQUENCE</scope>
    <source>
        <strain evidence="1">CFBP8070</strain>
    </source>
</reference>